<keyword evidence="4" id="KW-0378">Hydrolase</keyword>
<comment type="subcellular location">
    <subcellularLocation>
        <location evidence="1">Cell membrane</location>
        <topology evidence="1">Multi-pass membrane protein</topology>
    </subcellularLocation>
</comment>
<feature type="transmembrane region" description="Helical" evidence="7">
    <location>
        <begin position="128"/>
        <end position="146"/>
    </location>
</feature>
<evidence type="ECO:0000256" key="2">
    <source>
        <dbReference type="ARBA" id="ARBA00022475"/>
    </source>
</evidence>
<evidence type="ECO:0000256" key="5">
    <source>
        <dbReference type="ARBA" id="ARBA00022989"/>
    </source>
</evidence>
<dbReference type="Gene3D" id="1.20.144.10">
    <property type="entry name" value="Phosphatidic acid phosphatase type 2/haloperoxidase"/>
    <property type="match status" value="2"/>
</dbReference>
<dbReference type="EMBL" id="JABXYR010000001">
    <property type="protein sequence ID" value="NWO22780.1"/>
    <property type="molecule type" value="Genomic_DNA"/>
</dbReference>
<keyword evidence="3 7" id="KW-0812">Transmembrane</keyword>
<name>A0A7Y8VR18_9FIRM</name>
<feature type="transmembrane region" description="Helical" evidence="7">
    <location>
        <begin position="58"/>
        <end position="77"/>
    </location>
</feature>
<evidence type="ECO:0000313" key="10">
    <source>
        <dbReference type="Proteomes" id="UP000526307"/>
    </source>
</evidence>
<evidence type="ECO:0000256" key="3">
    <source>
        <dbReference type="ARBA" id="ARBA00022692"/>
    </source>
</evidence>
<dbReference type="RefSeq" id="WP_009644017.1">
    <property type="nucleotide sequence ID" value="NZ_CALIBD010000031.1"/>
</dbReference>
<feature type="transmembrane region" description="Helical" evidence="7">
    <location>
        <begin position="31"/>
        <end position="51"/>
    </location>
</feature>
<gene>
    <name evidence="9" type="ORF">HW270_01570</name>
</gene>
<keyword evidence="5 7" id="KW-1133">Transmembrane helix</keyword>
<dbReference type="PANTHER" id="PTHR14969">
    <property type="entry name" value="SPHINGOSINE-1-PHOSPHATE PHOSPHOHYDROLASE"/>
    <property type="match status" value="1"/>
</dbReference>
<dbReference type="InterPro" id="IPR000326">
    <property type="entry name" value="PAP2/HPO"/>
</dbReference>
<dbReference type="SMART" id="SM00014">
    <property type="entry name" value="acidPPc"/>
    <property type="match status" value="1"/>
</dbReference>
<dbReference type="AlphaFoldDB" id="A0A7Y8VR18"/>
<comment type="caution">
    <text evidence="9">The sequence shown here is derived from an EMBL/GenBank/DDBJ whole genome shotgun (WGS) entry which is preliminary data.</text>
</comment>
<proteinExistence type="predicted"/>
<evidence type="ECO:0000256" key="7">
    <source>
        <dbReference type="SAM" id="Phobius"/>
    </source>
</evidence>
<evidence type="ECO:0000256" key="1">
    <source>
        <dbReference type="ARBA" id="ARBA00004651"/>
    </source>
</evidence>
<protein>
    <submittedName>
        <fullName evidence="9">Phosphatase PAP2 family protein</fullName>
    </submittedName>
</protein>
<feature type="domain" description="Phosphatidic acid phosphatase type 2/haloperoxidase" evidence="8">
    <location>
        <begin position="58"/>
        <end position="169"/>
    </location>
</feature>
<keyword evidence="10" id="KW-1185">Reference proteome</keyword>
<dbReference type="GO" id="GO:0005886">
    <property type="term" value="C:plasma membrane"/>
    <property type="evidence" value="ECO:0007669"/>
    <property type="project" value="UniProtKB-SubCell"/>
</dbReference>
<dbReference type="GO" id="GO:0016787">
    <property type="term" value="F:hydrolase activity"/>
    <property type="evidence" value="ECO:0007669"/>
    <property type="project" value="UniProtKB-KW"/>
</dbReference>
<keyword evidence="2" id="KW-1003">Cell membrane</keyword>
<dbReference type="InterPro" id="IPR036938">
    <property type="entry name" value="PAP2/HPO_sf"/>
</dbReference>
<sequence length="188" mass="21134">MLEAIQNIDGSLLIKFQHLVIHDALTPVVRVFTHMGNTGAMWIVIALILMLFKKTRKYGLLALVALGLTYLLNNLLIKNLVDRTRPYETFDKVRLLIEKQDDASFPSGHSASSFAVAMSIYLYFPKKYGIPALLLAVLMVLSRLYVGVHYPSDVLCGAVIGSLMAYLVYRIYDAGQERLHPAKHARKK</sequence>
<keyword evidence="6 7" id="KW-0472">Membrane</keyword>
<accession>A0A7Y8VR18</accession>
<organism evidence="9 10">
    <name type="scientific">Mogibacterium timidum</name>
    <dbReference type="NCBI Taxonomy" id="35519"/>
    <lineage>
        <taxon>Bacteria</taxon>
        <taxon>Bacillati</taxon>
        <taxon>Bacillota</taxon>
        <taxon>Clostridia</taxon>
        <taxon>Peptostreptococcales</taxon>
        <taxon>Anaerovoracaceae</taxon>
        <taxon>Mogibacterium</taxon>
    </lineage>
</organism>
<evidence type="ECO:0000259" key="8">
    <source>
        <dbReference type="SMART" id="SM00014"/>
    </source>
</evidence>
<evidence type="ECO:0000313" key="9">
    <source>
        <dbReference type="EMBL" id="NWO22780.1"/>
    </source>
</evidence>
<evidence type="ECO:0000256" key="4">
    <source>
        <dbReference type="ARBA" id="ARBA00022801"/>
    </source>
</evidence>
<evidence type="ECO:0000256" key="6">
    <source>
        <dbReference type="ARBA" id="ARBA00023136"/>
    </source>
</evidence>
<dbReference type="Pfam" id="PF01569">
    <property type="entry name" value="PAP2"/>
    <property type="match status" value="1"/>
</dbReference>
<reference evidence="9 10" key="1">
    <citation type="submission" date="2020-06" db="EMBL/GenBank/DDBJ databases">
        <title>Mogibacterium timidum strain W9173 genomic sequence.</title>
        <authorList>
            <person name="Wade W.G."/>
            <person name="Johnston C.D."/>
            <person name="Chen T."/>
            <person name="Dewhirst F.E."/>
        </authorList>
    </citation>
    <scope>NUCLEOTIDE SEQUENCE [LARGE SCALE GENOMIC DNA]</scope>
    <source>
        <strain evidence="9 10">W9173</strain>
    </source>
</reference>
<dbReference type="PANTHER" id="PTHR14969:SF62">
    <property type="entry name" value="DECAPRENYLPHOSPHORYL-5-PHOSPHORIBOSE PHOSPHATASE RV3807C-RELATED"/>
    <property type="match status" value="1"/>
</dbReference>
<feature type="transmembrane region" description="Helical" evidence="7">
    <location>
        <begin position="153"/>
        <end position="172"/>
    </location>
</feature>
<dbReference type="SUPFAM" id="SSF48317">
    <property type="entry name" value="Acid phosphatase/Vanadium-dependent haloperoxidase"/>
    <property type="match status" value="1"/>
</dbReference>
<dbReference type="Proteomes" id="UP000526307">
    <property type="component" value="Unassembled WGS sequence"/>
</dbReference>